<evidence type="ECO:0000256" key="3">
    <source>
        <dbReference type="ARBA" id="ARBA00022448"/>
    </source>
</evidence>
<sequence length="471" mass="48896">MSTTNPAVDGVDAVDAVDDAAAAAAAAVDERLPLSRLLPLGLQHVLVMYAGAVAVPLIIGRAAKLSEAEIAILINSDLLACGLATLLQSLGLWKFGIRLPVMMGISFATVSPMLAIMANPELGLLGVLGATIFAGAFGILVAPFVGRLLPFFPSVVTGTIITVIGITVMRVGIGWAAGGQPTLPNGTPNPAYGDPLNLGIAFAVLAVILLVLKFGRGFLANISILLGLVFGYVVCLGLGKVDLSALGQASWLGVVAPMHFGMPKFDLLACFTLSLIMLVVMVESLGMFLALGSITGVELSRERITAGLRVDGMGTLLGGFLNTFMHTSFSQNVGLVAVTGVRSRWVCVVGGVILMSFGFLPKMAYTVASIPQYVLGGAGLVMFGMVAATGMRILASALLKSQANLYIAGISISLGMIPLMADKFFSKLPHALEPLLHSGILLATISAIVLNVMFNGVRYGYVEAREQAAAH</sequence>
<organism evidence="9 10">
    <name type="scientific">Plasticicumulans lactativorans</name>
    <dbReference type="NCBI Taxonomy" id="1133106"/>
    <lineage>
        <taxon>Bacteria</taxon>
        <taxon>Pseudomonadati</taxon>
        <taxon>Pseudomonadota</taxon>
        <taxon>Gammaproteobacteria</taxon>
        <taxon>Candidatus Competibacteraceae</taxon>
        <taxon>Plasticicumulans</taxon>
    </lineage>
</organism>
<dbReference type="EMBL" id="SLWY01000017">
    <property type="protein sequence ID" value="TCO79742.1"/>
    <property type="molecule type" value="Genomic_DNA"/>
</dbReference>
<dbReference type="Pfam" id="PF00860">
    <property type="entry name" value="Xan_ur_permease"/>
    <property type="match status" value="1"/>
</dbReference>
<keyword evidence="7 8" id="KW-0472">Membrane</keyword>
<dbReference type="InterPro" id="IPR017588">
    <property type="entry name" value="UacT-like"/>
</dbReference>
<dbReference type="AlphaFoldDB" id="A0A4R2L277"/>
<keyword evidence="10" id="KW-1185">Reference proteome</keyword>
<protein>
    <submittedName>
        <fullName evidence="9">Xanthine permease</fullName>
    </submittedName>
</protein>
<dbReference type="NCBIfam" id="TIGR03173">
    <property type="entry name" value="pbuX"/>
    <property type="match status" value="1"/>
</dbReference>
<evidence type="ECO:0000256" key="8">
    <source>
        <dbReference type="SAM" id="Phobius"/>
    </source>
</evidence>
<feature type="transmembrane region" description="Helical" evidence="8">
    <location>
        <begin position="268"/>
        <end position="294"/>
    </location>
</feature>
<feature type="transmembrane region" description="Helical" evidence="8">
    <location>
        <begin position="124"/>
        <end position="145"/>
    </location>
</feature>
<feature type="transmembrane region" description="Helical" evidence="8">
    <location>
        <begin position="37"/>
        <end position="58"/>
    </location>
</feature>
<feature type="transmembrane region" description="Helical" evidence="8">
    <location>
        <begin position="345"/>
        <end position="364"/>
    </location>
</feature>
<reference evidence="9 10" key="1">
    <citation type="submission" date="2019-03" db="EMBL/GenBank/DDBJ databases">
        <title>Genomic Encyclopedia of Type Strains, Phase IV (KMG-IV): sequencing the most valuable type-strain genomes for metagenomic binning, comparative biology and taxonomic classification.</title>
        <authorList>
            <person name="Goeker M."/>
        </authorList>
    </citation>
    <scope>NUCLEOTIDE SEQUENCE [LARGE SCALE GENOMIC DNA]</scope>
    <source>
        <strain evidence="9 10">DSM 25287</strain>
    </source>
</reference>
<name>A0A4R2L277_9GAMM</name>
<dbReference type="InterPro" id="IPR006043">
    <property type="entry name" value="NCS2"/>
</dbReference>
<feature type="transmembrane region" description="Helical" evidence="8">
    <location>
        <begin position="219"/>
        <end position="239"/>
    </location>
</feature>
<dbReference type="NCBIfam" id="TIGR00801">
    <property type="entry name" value="ncs2"/>
    <property type="match status" value="1"/>
</dbReference>
<accession>A0A4R2L277</accession>
<dbReference type="GO" id="GO:0042907">
    <property type="term" value="F:xanthine transmembrane transporter activity"/>
    <property type="evidence" value="ECO:0007669"/>
    <property type="project" value="TreeGrafter"/>
</dbReference>
<feature type="transmembrane region" description="Helical" evidence="8">
    <location>
        <begin position="152"/>
        <end position="176"/>
    </location>
</feature>
<keyword evidence="3" id="KW-0813">Transport</keyword>
<evidence type="ECO:0000256" key="2">
    <source>
        <dbReference type="ARBA" id="ARBA00008821"/>
    </source>
</evidence>
<evidence type="ECO:0000313" key="10">
    <source>
        <dbReference type="Proteomes" id="UP000295765"/>
    </source>
</evidence>
<dbReference type="NCBIfam" id="NF037981">
    <property type="entry name" value="NCS2_1"/>
    <property type="match status" value="1"/>
</dbReference>
<evidence type="ECO:0000256" key="4">
    <source>
        <dbReference type="ARBA" id="ARBA00022475"/>
    </source>
</evidence>
<evidence type="ECO:0000256" key="6">
    <source>
        <dbReference type="ARBA" id="ARBA00022989"/>
    </source>
</evidence>
<comment type="caution">
    <text evidence="9">The sequence shown here is derived from an EMBL/GenBank/DDBJ whole genome shotgun (WGS) entry which is preliminary data.</text>
</comment>
<comment type="similarity">
    <text evidence="2">Belongs to the nucleobase:cation symporter-2 (NCS2) (TC 2.A.40) family.</text>
</comment>
<dbReference type="Proteomes" id="UP000295765">
    <property type="component" value="Unassembled WGS sequence"/>
</dbReference>
<keyword evidence="4" id="KW-1003">Cell membrane</keyword>
<evidence type="ECO:0000256" key="5">
    <source>
        <dbReference type="ARBA" id="ARBA00022692"/>
    </source>
</evidence>
<dbReference type="GO" id="GO:0005886">
    <property type="term" value="C:plasma membrane"/>
    <property type="evidence" value="ECO:0007669"/>
    <property type="project" value="UniProtKB-SubCell"/>
</dbReference>
<proteinExistence type="inferred from homology"/>
<dbReference type="RefSeq" id="WP_132544388.1">
    <property type="nucleotide sequence ID" value="NZ_SLWY01000017.1"/>
</dbReference>
<feature type="transmembrane region" description="Helical" evidence="8">
    <location>
        <begin position="436"/>
        <end position="457"/>
    </location>
</feature>
<gene>
    <name evidence="9" type="ORF">EV699_11751</name>
</gene>
<dbReference type="OrthoDB" id="9805749at2"/>
<evidence type="ECO:0000256" key="7">
    <source>
        <dbReference type="ARBA" id="ARBA00023136"/>
    </source>
</evidence>
<feature type="transmembrane region" description="Helical" evidence="8">
    <location>
        <begin position="403"/>
        <end position="421"/>
    </location>
</feature>
<feature type="transmembrane region" description="Helical" evidence="8">
    <location>
        <begin position="70"/>
        <end position="87"/>
    </location>
</feature>
<dbReference type="PANTHER" id="PTHR42810">
    <property type="entry name" value="PURINE PERMEASE C1399.01C-RELATED"/>
    <property type="match status" value="1"/>
</dbReference>
<evidence type="ECO:0000313" key="9">
    <source>
        <dbReference type="EMBL" id="TCO79742.1"/>
    </source>
</evidence>
<dbReference type="InterPro" id="IPR006042">
    <property type="entry name" value="Xan_ur_permease"/>
</dbReference>
<comment type="subcellular location">
    <subcellularLocation>
        <location evidence="1">Cell membrane</location>
        <topology evidence="1">Multi-pass membrane protein</topology>
    </subcellularLocation>
</comment>
<keyword evidence="6 8" id="KW-1133">Transmembrane helix</keyword>
<keyword evidence="5 8" id="KW-0812">Transmembrane</keyword>
<feature type="transmembrane region" description="Helical" evidence="8">
    <location>
        <begin position="370"/>
        <end position="391"/>
    </location>
</feature>
<feature type="transmembrane region" description="Helical" evidence="8">
    <location>
        <begin position="196"/>
        <end position="212"/>
    </location>
</feature>
<dbReference type="PANTHER" id="PTHR42810:SF4">
    <property type="entry name" value="URIC ACID TRANSPORTER UACT"/>
    <property type="match status" value="1"/>
</dbReference>
<evidence type="ECO:0000256" key="1">
    <source>
        <dbReference type="ARBA" id="ARBA00004651"/>
    </source>
</evidence>